<dbReference type="EMBL" id="AP028127">
    <property type="protein sequence ID" value="BEH91280.1"/>
    <property type="molecule type" value="Genomic_DNA"/>
</dbReference>
<evidence type="ECO:0008006" key="3">
    <source>
        <dbReference type="Google" id="ProtNLM"/>
    </source>
</evidence>
<keyword evidence="2" id="KW-1185">Reference proteome</keyword>
<name>A0ABN6ZC65_9FIRM</name>
<sequence length="148" mass="17307">MSHEILVGSKEERKDKLISYLMSKGVTGSRLLIIDPYFFGTFNKPYKDLMIDVLTRLNPKEITVVINEENYNKNLYNTISQKVGCEIKVYSSENLHDRFWIIDEERGISLGTSLNGIHHNMIRIDDLRDEEVKTIVEEINRTKIEMKK</sequence>
<protein>
    <recommendedName>
        <fullName evidence="3">Phospholipase D-like domain-containing protein</fullName>
    </recommendedName>
</protein>
<evidence type="ECO:0000313" key="1">
    <source>
        <dbReference type="EMBL" id="BEH91280.1"/>
    </source>
</evidence>
<dbReference type="Proteomes" id="UP001432099">
    <property type="component" value="Chromosome"/>
</dbReference>
<evidence type="ECO:0000313" key="2">
    <source>
        <dbReference type="Proteomes" id="UP001432099"/>
    </source>
</evidence>
<reference evidence="1" key="1">
    <citation type="journal article" date="2024" name="Int. J. Syst. Evol. Microbiol.">
        <title>Turicibacter faecis sp. nov., isolated from faeces of heart failure mouse model.</title>
        <authorList>
            <person name="Imamura Y."/>
            <person name="Motooka D."/>
            <person name="Nakajima Y."/>
            <person name="Ito S."/>
            <person name="Kitakaze M."/>
            <person name="Iida T."/>
            <person name="Nakamura S."/>
        </authorList>
    </citation>
    <scope>NUCLEOTIDE SEQUENCE</scope>
    <source>
        <strain evidence="1">TC023</strain>
    </source>
</reference>
<accession>A0ABN6ZC65</accession>
<gene>
    <name evidence="1" type="ORF">T23_13820</name>
</gene>
<dbReference type="RefSeq" id="WP_338617300.1">
    <property type="nucleotide sequence ID" value="NZ_AP028127.1"/>
</dbReference>
<proteinExistence type="predicted"/>
<organism evidence="1 2">
    <name type="scientific">Turicibacter faecis</name>
    <dbReference type="NCBI Taxonomy" id="2963365"/>
    <lineage>
        <taxon>Bacteria</taxon>
        <taxon>Bacillati</taxon>
        <taxon>Bacillota</taxon>
        <taxon>Erysipelotrichia</taxon>
        <taxon>Erysipelotrichales</taxon>
        <taxon>Turicibacteraceae</taxon>
        <taxon>Turicibacter</taxon>
    </lineage>
</organism>